<evidence type="ECO:0000313" key="1">
    <source>
        <dbReference type="EMBL" id="KAK7402988.1"/>
    </source>
</evidence>
<sequence>MAPQNGESSAGPIDLQILQAKLTAWKKWERDNGRPMAFSRAEENALRLLTKTDTEPEFDDDNYIGKLLGRFFLF</sequence>
<accession>A0ABR1GM65</accession>
<comment type="caution">
    <text evidence="1">The sequence shown here is derived from an EMBL/GenBank/DDBJ whole genome shotgun (WGS) entry which is preliminary data.</text>
</comment>
<proteinExistence type="predicted"/>
<reference evidence="1 2" key="1">
    <citation type="journal article" date="2025" name="Microbiol. Resour. Announc.">
        <title>Draft genome sequences for Neonectria magnoliae and Neonectria punicea, canker pathogens of Liriodendron tulipifera and Acer saccharum in West Virginia.</title>
        <authorList>
            <person name="Petronek H.M."/>
            <person name="Kasson M.T."/>
            <person name="Metheny A.M."/>
            <person name="Stauder C.M."/>
            <person name="Lovett B."/>
            <person name="Lynch S.C."/>
            <person name="Garnas J.R."/>
            <person name="Kasson L.R."/>
            <person name="Stajich J.E."/>
        </authorList>
    </citation>
    <scope>NUCLEOTIDE SEQUENCE [LARGE SCALE GENOMIC DNA]</scope>
    <source>
        <strain evidence="1 2">NRRL 64653</strain>
    </source>
</reference>
<evidence type="ECO:0000313" key="2">
    <source>
        <dbReference type="Proteomes" id="UP001498476"/>
    </source>
</evidence>
<keyword evidence="2" id="KW-1185">Reference proteome</keyword>
<protein>
    <submittedName>
        <fullName evidence="1">Uncharacterized protein</fullName>
    </submittedName>
</protein>
<gene>
    <name evidence="1" type="ORF">QQX98_011264</name>
</gene>
<organism evidence="1 2">
    <name type="scientific">Neonectria punicea</name>
    <dbReference type="NCBI Taxonomy" id="979145"/>
    <lineage>
        <taxon>Eukaryota</taxon>
        <taxon>Fungi</taxon>
        <taxon>Dikarya</taxon>
        <taxon>Ascomycota</taxon>
        <taxon>Pezizomycotina</taxon>
        <taxon>Sordariomycetes</taxon>
        <taxon>Hypocreomycetidae</taxon>
        <taxon>Hypocreales</taxon>
        <taxon>Nectriaceae</taxon>
        <taxon>Neonectria</taxon>
    </lineage>
</organism>
<dbReference type="Proteomes" id="UP001498476">
    <property type="component" value="Unassembled WGS sequence"/>
</dbReference>
<name>A0ABR1GM65_9HYPO</name>
<dbReference type="EMBL" id="JAZAVJ010000269">
    <property type="protein sequence ID" value="KAK7402988.1"/>
    <property type="molecule type" value="Genomic_DNA"/>
</dbReference>